<evidence type="ECO:0000313" key="3">
    <source>
        <dbReference type="Proteomes" id="UP000247409"/>
    </source>
</evidence>
<dbReference type="EMBL" id="NBIV01000056">
    <property type="protein sequence ID" value="PXF45605.1"/>
    <property type="molecule type" value="Genomic_DNA"/>
</dbReference>
<keyword evidence="3" id="KW-1185">Reference proteome</keyword>
<dbReference type="AlphaFoldDB" id="A0A2V3IU23"/>
<organism evidence="2 3">
    <name type="scientific">Gracilariopsis chorda</name>
    <dbReference type="NCBI Taxonomy" id="448386"/>
    <lineage>
        <taxon>Eukaryota</taxon>
        <taxon>Rhodophyta</taxon>
        <taxon>Florideophyceae</taxon>
        <taxon>Rhodymeniophycidae</taxon>
        <taxon>Gracilariales</taxon>
        <taxon>Gracilariaceae</taxon>
        <taxon>Gracilariopsis</taxon>
    </lineage>
</organism>
<accession>A0A2V3IU23</accession>
<reference evidence="2 3" key="1">
    <citation type="journal article" date="2018" name="Mol. Biol. Evol.">
        <title>Analysis of the draft genome of the red seaweed Gracilariopsis chorda provides insights into genome size evolution in Rhodophyta.</title>
        <authorList>
            <person name="Lee J."/>
            <person name="Yang E.C."/>
            <person name="Graf L."/>
            <person name="Yang J.H."/>
            <person name="Qiu H."/>
            <person name="Zel Zion U."/>
            <person name="Chan C.X."/>
            <person name="Stephens T.G."/>
            <person name="Weber A.P.M."/>
            <person name="Boo G.H."/>
            <person name="Boo S.M."/>
            <person name="Kim K.M."/>
            <person name="Shin Y."/>
            <person name="Jung M."/>
            <person name="Lee S.J."/>
            <person name="Yim H.S."/>
            <person name="Lee J.H."/>
            <person name="Bhattacharya D."/>
            <person name="Yoon H.S."/>
        </authorList>
    </citation>
    <scope>NUCLEOTIDE SEQUENCE [LARGE SCALE GENOMIC DNA]</scope>
    <source>
        <strain evidence="2 3">SKKU-2015</strain>
        <tissue evidence="2">Whole body</tissue>
    </source>
</reference>
<feature type="region of interest" description="Disordered" evidence="1">
    <location>
        <begin position="18"/>
        <end position="105"/>
    </location>
</feature>
<protein>
    <submittedName>
        <fullName evidence="2">Uncharacterized protein</fullName>
    </submittedName>
</protein>
<gene>
    <name evidence="2" type="ORF">BWQ96_04610</name>
</gene>
<feature type="compositionally biased region" description="Low complexity" evidence="1">
    <location>
        <begin position="42"/>
        <end position="56"/>
    </location>
</feature>
<feature type="compositionally biased region" description="Polar residues" evidence="1">
    <location>
        <begin position="72"/>
        <end position="81"/>
    </location>
</feature>
<dbReference type="Proteomes" id="UP000247409">
    <property type="component" value="Unassembled WGS sequence"/>
</dbReference>
<proteinExistence type="predicted"/>
<sequence length="105" mass="11157">MGGGDKAKAAVLGAQRKLEEKLAKRKRPVTPDSSDEEHVYEAAPKAGASASAAAGADKQKKKHSDKVKDANTLKTDNGNSENEPHVQPKSPKLPAEQVAKELFNN</sequence>
<comment type="caution">
    <text evidence="2">The sequence shown here is derived from an EMBL/GenBank/DDBJ whole genome shotgun (WGS) entry which is preliminary data.</text>
</comment>
<evidence type="ECO:0000313" key="2">
    <source>
        <dbReference type="EMBL" id="PXF45605.1"/>
    </source>
</evidence>
<name>A0A2V3IU23_9FLOR</name>
<evidence type="ECO:0000256" key="1">
    <source>
        <dbReference type="SAM" id="MobiDB-lite"/>
    </source>
</evidence>